<evidence type="ECO:0000256" key="9">
    <source>
        <dbReference type="ARBA" id="ARBA00023012"/>
    </source>
</evidence>
<dbReference type="InterPro" id="IPR005467">
    <property type="entry name" value="His_kinase_dom"/>
</dbReference>
<comment type="subcellular location">
    <subcellularLocation>
        <location evidence="2">Membrane</location>
    </subcellularLocation>
</comment>
<keyword evidence="7" id="KW-0418">Kinase</keyword>
<dbReference type="PROSITE" id="PS50109">
    <property type="entry name" value="HIS_KIN"/>
    <property type="match status" value="1"/>
</dbReference>
<keyword evidence="8 11" id="KW-0067">ATP-binding</keyword>
<dbReference type="PANTHER" id="PTHR45453:SF1">
    <property type="entry name" value="PHOSPHATE REGULON SENSOR PROTEIN PHOR"/>
    <property type="match status" value="1"/>
</dbReference>
<dbReference type="InterPro" id="IPR004358">
    <property type="entry name" value="Sig_transdc_His_kin-like_C"/>
</dbReference>
<dbReference type="SUPFAM" id="SSF55874">
    <property type="entry name" value="ATPase domain of HSP90 chaperone/DNA topoisomerase II/histidine kinase"/>
    <property type="match status" value="1"/>
</dbReference>
<reference evidence="11 12" key="1">
    <citation type="submission" date="2021-03" db="EMBL/GenBank/DDBJ databases">
        <title>Identification of novel Bacillus strains.</title>
        <authorList>
            <person name="Xiao Z."/>
            <person name="Li Y."/>
            <person name="Shen J."/>
        </authorList>
    </citation>
    <scope>NUCLEOTIDE SEQUENCE [LARGE SCALE GENOMIC DNA]</scope>
    <source>
        <strain evidence="11 12">SY8</strain>
    </source>
</reference>
<keyword evidence="9" id="KW-0902">Two-component regulatory system</keyword>
<evidence type="ECO:0000256" key="8">
    <source>
        <dbReference type="ARBA" id="ARBA00022840"/>
    </source>
</evidence>
<dbReference type="Gene3D" id="3.30.565.10">
    <property type="entry name" value="Histidine kinase-like ATPase, C-terminal domain"/>
    <property type="match status" value="1"/>
</dbReference>
<dbReference type="EMBL" id="JAGDQJ010000026">
    <property type="protein sequence ID" value="MBO1627508.1"/>
    <property type="molecule type" value="Genomic_DNA"/>
</dbReference>
<dbReference type="InterPro" id="IPR036890">
    <property type="entry name" value="HATPase_C_sf"/>
</dbReference>
<keyword evidence="4" id="KW-0597">Phosphoprotein</keyword>
<dbReference type="Pfam" id="PF02518">
    <property type="entry name" value="HATPase_c"/>
    <property type="match status" value="1"/>
</dbReference>
<dbReference type="GO" id="GO:0005524">
    <property type="term" value="F:ATP binding"/>
    <property type="evidence" value="ECO:0007669"/>
    <property type="project" value="UniProtKB-KW"/>
</dbReference>
<keyword evidence="6" id="KW-0547">Nucleotide-binding</keyword>
<keyword evidence="12" id="KW-1185">Reference proteome</keyword>
<comment type="caution">
    <text evidence="11">The sequence shown here is derived from an EMBL/GenBank/DDBJ whole genome shotgun (WGS) entry which is preliminary data.</text>
</comment>
<dbReference type="InterPro" id="IPR050351">
    <property type="entry name" value="BphY/WalK/GraS-like"/>
</dbReference>
<evidence type="ECO:0000256" key="6">
    <source>
        <dbReference type="ARBA" id="ARBA00022741"/>
    </source>
</evidence>
<organism evidence="11 12">
    <name type="scientific">Bacillus arachidis</name>
    <dbReference type="NCBI Taxonomy" id="2819290"/>
    <lineage>
        <taxon>Bacteria</taxon>
        <taxon>Bacillati</taxon>
        <taxon>Bacillota</taxon>
        <taxon>Bacilli</taxon>
        <taxon>Bacillales</taxon>
        <taxon>Bacillaceae</taxon>
        <taxon>Bacillus</taxon>
    </lineage>
</organism>
<evidence type="ECO:0000256" key="2">
    <source>
        <dbReference type="ARBA" id="ARBA00004370"/>
    </source>
</evidence>
<name>A0ABS3P2T9_9BACI</name>
<sequence>MFDRFYKVDTARARNVEGSGLGLSIVKKIVELHNGKISVESVKGEGTTFRIEIPK</sequence>
<evidence type="ECO:0000256" key="5">
    <source>
        <dbReference type="ARBA" id="ARBA00022679"/>
    </source>
</evidence>
<dbReference type="InterPro" id="IPR003594">
    <property type="entry name" value="HATPase_dom"/>
</dbReference>
<dbReference type="PANTHER" id="PTHR45453">
    <property type="entry name" value="PHOSPHATE REGULON SENSOR PROTEIN PHOR"/>
    <property type="match status" value="1"/>
</dbReference>
<keyword evidence="5" id="KW-0808">Transferase</keyword>
<evidence type="ECO:0000313" key="12">
    <source>
        <dbReference type="Proteomes" id="UP000677611"/>
    </source>
</evidence>
<dbReference type="PRINTS" id="PR00344">
    <property type="entry name" value="BCTRLSENSOR"/>
</dbReference>
<evidence type="ECO:0000256" key="4">
    <source>
        <dbReference type="ARBA" id="ARBA00022553"/>
    </source>
</evidence>
<evidence type="ECO:0000256" key="3">
    <source>
        <dbReference type="ARBA" id="ARBA00012438"/>
    </source>
</evidence>
<proteinExistence type="predicted"/>
<protein>
    <recommendedName>
        <fullName evidence="3">histidine kinase</fullName>
        <ecNumber evidence="3">2.7.13.3</ecNumber>
    </recommendedName>
</protein>
<comment type="catalytic activity">
    <reaction evidence="1">
        <text>ATP + protein L-histidine = ADP + protein N-phospho-L-histidine.</text>
        <dbReference type="EC" id="2.7.13.3"/>
    </reaction>
</comment>
<feature type="domain" description="Histidine kinase" evidence="10">
    <location>
        <begin position="1"/>
        <end position="55"/>
    </location>
</feature>
<evidence type="ECO:0000256" key="7">
    <source>
        <dbReference type="ARBA" id="ARBA00022777"/>
    </source>
</evidence>
<evidence type="ECO:0000259" key="10">
    <source>
        <dbReference type="PROSITE" id="PS50109"/>
    </source>
</evidence>
<gene>
    <name evidence="11" type="ORF">J4P90_20220</name>
</gene>
<evidence type="ECO:0000256" key="1">
    <source>
        <dbReference type="ARBA" id="ARBA00000085"/>
    </source>
</evidence>
<evidence type="ECO:0000313" key="11">
    <source>
        <dbReference type="EMBL" id="MBO1627508.1"/>
    </source>
</evidence>
<dbReference type="Proteomes" id="UP000677611">
    <property type="component" value="Unassembled WGS sequence"/>
</dbReference>
<dbReference type="EC" id="2.7.13.3" evidence="3"/>
<accession>A0ABS3P2T9</accession>